<reference evidence="3" key="1">
    <citation type="submission" date="2022-11" db="UniProtKB">
        <authorList>
            <consortium name="WormBaseParasite"/>
        </authorList>
    </citation>
    <scope>IDENTIFICATION</scope>
</reference>
<evidence type="ECO:0000256" key="1">
    <source>
        <dbReference type="SAM" id="SignalP"/>
    </source>
</evidence>
<keyword evidence="1" id="KW-0732">Signal</keyword>
<dbReference type="InterPro" id="IPR016162">
    <property type="entry name" value="Ald_DH_N"/>
</dbReference>
<accession>A0A915LJF7</accession>
<dbReference type="Gene3D" id="3.40.605.10">
    <property type="entry name" value="Aldehyde Dehydrogenase, Chain A, domain 1"/>
    <property type="match status" value="1"/>
</dbReference>
<dbReference type="GO" id="GO:0016491">
    <property type="term" value="F:oxidoreductase activity"/>
    <property type="evidence" value="ECO:0007669"/>
    <property type="project" value="InterPro"/>
</dbReference>
<organism evidence="2 3">
    <name type="scientific">Meloidogyne javanica</name>
    <name type="common">Root-knot nematode worm</name>
    <dbReference type="NCBI Taxonomy" id="6303"/>
    <lineage>
        <taxon>Eukaryota</taxon>
        <taxon>Metazoa</taxon>
        <taxon>Ecdysozoa</taxon>
        <taxon>Nematoda</taxon>
        <taxon>Chromadorea</taxon>
        <taxon>Rhabditida</taxon>
        <taxon>Tylenchina</taxon>
        <taxon>Tylenchomorpha</taxon>
        <taxon>Tylenchoidea</taxon>
        <taxon>Meloidogynidae</taxon>
        <taxon>Meloidogyninae</taxon>
        <taxon>Meloidogyne</taxon>
        <taxon>Meloidogyne incognita group</taxon>
    </lineage>
</organism>
<dbReference type="WBParaSite" id="scaffold11889_cov176.g15949">
    <property type="protein sequence ID" value="scaffold11889_cov176.g15949"/>
    <property type="gene ID" value="scaffold11889_cov176.g15949"/>
</dbReference>
<keyword evidence="2" id="KW-1185">Reference proteome</keyword>
<sequence>MVLFVLMVRRRFVHASAILRTVNVPLVLIENQQVEFDIIEGLKGPEAVCVSGPGGVRVGKTIGYIEHVNELSGWEVRDNGKPISEAKADILSCADTFEYFAGIRLAGEHFPYGLPTQGENLMMSLGLLVPGIIQYRYYL</sequence>
<evidence type="ECO:0000313" key="3">
    <source>
        <dbReference type="WBParaSite" id="scaffold11889_cov176.g15949"/>
    </source>
</evidence>
<name>A0A915LJF7_MELJA</name>
<proteinExistence type="predicted"/>
<dbReference type="AlphaFoldDB" id="A0A915LJF7"/>
<dbReference type="InterPro" id="IPR012340">
    <property type="entry name" value="NA-bd_OB-fold"/>
</dbReference>
<dbReference type="SUPFAM" id="SSF53720">
    <property type="entry name" value="ALDH-like"/>
    <property type="match status" value="1"/>
</dbReference>
<protein>
    <submittedName>
        <fullName evidence="3">Aldehyde dehydrogenase domain-containing protein</fullName>
    </submittedName>
</protein>
<evidence type="ECO:0000313" key="2">
    <source>
        <dbReference type="Proteomes" id="UP000887561"/>
    </source>
</evidence>
<dbReference type="Proteomes" id="UP000887561">
    <property type="component" value="Unplaced"/>
</dbReference>
<dbReference type="InterPro" id="IPR016161">
    <property type="entry name" value="Ald_DH/histidinol_DH"/>
</dbReference>
<dbReference type="Gene3D" id="2.40.50.140">
    <property type="entry name" value="Nucleic acid-binding proteins"/>
    <property type="match status" value="1"/>
</dbReference>
<feature type="signal peptide" evidence="1">
    <location>
        <begin position="1"/>
        <end position="15"/>
    </location>
</feature>
<feature type="chain" id="PRO_5037433475" evidence="1">
    <location>
        <begin position="16"/>
        <end position="139"/>
    </location>
</feature>